<dbReference type="VEuPathDB" id="ToxoDB:LOC34620804"/>
<feature type="region of interest" description="Disordered" evidence="2">
    <location>
        <begin position="283"/>
        <end position="335"/>
    </location>
</feature>
<dbReference type="EMBL" id="JROU02000326">
    <property type="protein sequence ID" value="OEH79636.1"/>
    <property type="molecule type" value="Genomic_DNA"/>
</dbReference>
<feature type="region of interest" description="Disordered" evidence="2">
    <location>
        <begin position="476"/>
        <end position="500"/>
    </location>
</feature>
<sequence length="1106" mass="116658">MGNGMPCGECFFQQICVEPGVLQSLKAQPMMRSMKMQPALPQYCGVCIFGVFQREGRVGKEKAGAALALVAAANTAAAVVERPFGSFGGCTPHISGSVQSVLRMEESGELSAEGSAHHGPLWVRRRLREQQAEQSNAQDIQSLSDERASENACSSQAGQLLDLRVGGLPPSSSLGGASGGSQPSSPAAVAAAGGAVSSGVCSKGSDPGVVGDLPSLMRRYLTCPLLSKLLQQDPLLSGKLATLDHVLWQRRSKHEPPTSGWMGHDSACPDGCSLGLPLASTEAVGPSPAGGGEAAQVGTGANGSCSSASSRTSTVDSMPANEGCSADSQTAPSVEDESRPVTAWVSCVQCMEHFAYIAASLLVFLKPSELRDLAVERHAAQCCGFVFCGRRNVATPEKRRAALWRWTLDFRGGSKALSEDELVQFCCSRCCNRQQQLLRLLDEEPMYSRPGIKEWIGDALQRKAAYIPHPHGLSELHPAEGEMPPCATEEPQAGDSKLPDASAATGLLDRQLGRNAGGSVGAAIGMEDLVDEGAGSLVEPLLERQTFGISSSTKPSSRDFTKQFGSLELDTFRVPVTVEDDDESSTDETPPKSVDSQQGREASAQEEKAAAAVAARVGGASASRGSAVTSSPSFLMLDYGSASSTPEGASACVDEALLGRNASCSPSRTGATDPAEPGLTPTLPVVQREAVAPCLARCSRACSSKLEEALVGSEKQPQGHRREASPPSLPATANTRPTEHPLRSRSTRVRFADDDDDGADGALDGDSAVCFFKHFLNMQDEDDGLRFYSNTERHTTERQAALSGAPPAGSHARSGGAGELRSILKPATEPLDPTPSPADSAAEVQVGYMRLSDVVIAFDLLSSCCTDASARFLQTYHRRFCTCACEGAAPAAEEAAANHSESEEPLNRAAVPGEGGSRSMHARKANPGDESDSMSCLDGESGDEIEPTELWKRRQQQLLKGILRSLPPSANGFIRLVTELCETFQPLQRRPPPSSPHAKREGSETADVATSFYFDDALTIAREEDVGLELVDFVRSTIHQSAPCTGPVRPICGGSDGSNAAEAAEEPVHHPEESAIHALLESIFSRMSHPIIQLCETARASVLPAQ</sequence>
<evidence type="ECO:0000313" key="4">
    <source>
        <dbReference type="EMBL" id="OEH79636.1"/>
    </source>
</evidence>
<feature type="region of interest" description="Disordered" evidence="2">
    <location>
        <begin position="986"/>
        <end position="1005"/>
    </location>
</feature>
<protein>
    <recommendedName>
        <fullName evidence="3">RTR1-type domain-containing protein</fullName>
    </recommendedName>
</protein>
<feature type="region of interest" description="Disordered" evidence="2">
    <location>
        <begin position="796"/>
        <end position="818"/>
    </location>
</feature>
<keyword evidence="5" id="KW-1185">Reference proteome</keyword>
<organism evidence="4 5">
    <name type="scientific">Cyclospora cayetanensis</name>
    <dbReference type="NCBI Taxonomy" id="88456"/>
    <lineage>
        <taxon>Eukaryota</taxon>
        <taxon>Sar</taxon>
        <taxon>Alveolata</taxon>
        <taxon>Apicomplexa</taxon>
        <taxon>Conoidasida</taxon>
        <taxon>Coccidia</taxon>
        <taxon>Eucoccidiorida</taxon>
        <taxon>Eimeriorina</taxon>
        <taxon>Eimeriidae</taxon>
        <taxon>Cyclospora</taxon>
    </lineage>
</organism>
<reference evidence="4 5" key="1">
    <citation type="journal article" date="2016" name="BMC Genomics">
        <title>Comparative genomics reveals Cyclospora cayetanensis possesses coccidia-like metabolism and invasion components but unique surface antigens.</title>
        <authorList>
            <person name="Liu S."/>
            <person name="Wang L."/>
            <person name="Zheng H."/>
            <person name="Xu Z."/>
            <person name="Roellig D.M."/>
            <person name="Li N."/>
            <person name="Frace M.A."/>
            <person name="Tang K."/>
            <person name="Arrowood M.J."/>
            <person name="Moss D.M."/>
            <person name="Zhang L."/>
            <person name="Feng Y."/>
            <person name="Xiao L."/>
        </authorList>
    </citation>
    <scope>NUCLEOTIDE SEQUENCE [LARGE SCALE GENOMIC DNA]</scope>
    <source>
        <strain evidence="4 5">CHN_HEN01</strain>
    </source>
</reference>
<feature type="region of interest" description="Disordered" evidence="2">
    <location>
        <begin position="129"/>
        <end position="151"/>
    </location>
</feature>
<gene>
    <name evidence="4" type="ORF">cyc_04248</name>
</gene>
<dbReference type="VEuPathDB" id="ToxoDB:cyc_04248"/>
<dbReference type="Pfam" id="PF04181">
    <property type="entry name" value="RPAP2_Rtr1"/>
    <property type="match status" value="1"/>
</dbReference>
<feature type="compositionally biased region" description="Low complexity" evidence="2">
    <location>
        <begin position="298"/>
        <end position="317"/>
    </location>
</feature>
<evidence type="ECO:0000313" key="5">
    <source>
        <dbReference type="Proteomes" id="UP000095192"/>
    </source>
</evidence>
<accession>A0A1D3D863</accession>
<dbReference type="Proteomes" id="UP000095192">
    <property type="component" value="Unassembled WGS sequence"/>
</dbReference>
<dbReference type="AlphaFoldDB" id="A0A1D3D863"/>
<feature type="region of interest" description="Disordered" evidence="2">
    <location>
        <begin position="896"/>
        <end position="948"/>
    </location>
</feature>
<evidence type="ECO:0000259" key="3">
    <source>
        <dbReference type="PROSITE" id="PS51479"/>
    </source>
</evidence>
<dbReference type="PROSITE" id="PS51479">
    <property type="entry name" value="ZF_RTR1"/>
    <property type="match status" value="1"/>
</dbReference>
<feature type="region of interest" description="Disordered" evidence="2">
    <location>
        <begin position="710"/>
        <end position="753"/>
    </location>
</feature>
<comment type="caution">
    <text evidence="4">The sequence shown here is derived from an EMBL/GenBank/DDBJ whole genome shotgun (WGS) entry which is preliminary data.</text>
</comment>
<comment type="similarity">
    <text evidence="1">Belongs to the RPAP2 family.</text>
</comment>
<evidence type="ECO:0000256" key="1">
    <source>
        <dbReference type="PROSITE-ProRule" id="PRU00812"/>
    </source>
</evidence>
<dbReference type="InterPro" id="IPR038534">
    <property type="entry name" value="Rtr1/RPAP2_sf"/>
</dbReference>
<feature type="domain" description="RTR1-type" evidence="3">
    <location>
        <begin position="360"/>
        <end position="450"/>
    </location>
</feature>
<evidence type="ECO:0000256" key="2">
    <source>
        <dbReference type="SAM" id="MobiDB-lite"/>
    </source>
</evidence>
<dbReference type="InterPro" id="IPR007308">
    <property type="entry name" value="Rtr1/RPAP2_dom"/>
</dbReference>
<dbReference type="InParanoid" id="A0A1D3D863"/>
<dbReference type="Gene3D" id="1.25.40.820">
    <property type="match status" value="1"/>
</dbReference>
<proteinExistence type="inferred from homology"/>
<feature type="compositionally biased region" description="Polar residues" evidence="2">
    <location>
        <begin position="132"/>
        <end position="143"/>
    </location>
</feature>
<feature type="region of interest" description="Disordered" evidence="2">
    <location>
        <begin position="573"/>
        <end position="610"/>
    </location>
</feature>
<name>A0A1D3D863_9EIME</name>